<evidence type="ECO:0000313" key="2">
    <source>
        <dbReference type="Proteomes" id="UP000179183"/>
    </source>
</evidence>
<dbReference type="EMBL" id="MHOQ01000024">
    <property type="protein sequence ID" value="OGZ66643.1"/>
    <property type="molecule type" value="Genomic_DNA"/>
</dbReference>
<sequence length="357" mass="41949">MEAYYNIHNIVRIYIKTIRPEIIEEYDYYIRFFKVQEVGGADIEIKDFEEFLLPANSLRLSDSLFGFEGGIFNKKDFYALEIKDNKMMLYVKNNDLCINTLIEHFLLQNNCTFLHGAGISYKGKGIIFPAPPNTGKTLLISKLRKNKEVKFFGDDYLIIKNNGTMYSYPMDFSIYDYHFEFFPELKKSSERLKIKKAFFEKIIVNAVKDLPIKKALKKIARFFNYDFLKGGEYLKVPAMRFIPRDKFGNGVELRYAIFLQRYNGNDFKIEEISPEEATQEIIGILQSEWQATMPVYHALSSFGIMDFAKHLNDIKNVADSAFRRIKLHKVLMPIYMNNEVRMGKLEEFLEKKIFNHI</sequence>
<accession>A0A1G2HW05</accession>
<comment type="caution">
    <text evidence="1">The sequence shown here is derived from an EMBL/GenBank/DDBJ whole genome shotgun (WGS) entry which is preliminary data.</text>
</comment>
<dbReference type="Proteomes" id="UP000179183">
    <property type="component" value="Unassembled WGS sequence"/>
</dbReference>
<gene>
    <name evidence="1" type="ORF">A3D34_00060</name>
</gene>
<organism evidence="1 2">
    <name type="scientific">Candidatus Staskawiczbacteria bacterium RIFCSPHIGHO2_02_FULL_33_16</name>
    <dbReference type="NCBI Taxonomy" id="1802204"/>
    <lineage>
        <taxon>Bacteria</taxon>
        <taxon>Candidatus Staskawicziibacteriota</taxon>
    </lineage>
</organism>
<proteinExistence type="predicted"/>
<name>A0A1G2HW05_9BACT</name>
<dbReference type="AlphaFoldDB" id="A0A1G2HW05"/>
<protein>
    <submittedName>
        <fullName evidence="1">Uncharacterized protein</fullName>
    </submittedName>
</protein>
<reference evidence="1 2" key="1">
    <citation type="journal article" date="2016" name="Nat. Commun.">
        <title>Thousands of microbial genomes shed light on interconnected biogeochemical processes in an aquifer system.</title>
        <authorList>
            <person name="Anantharaman K."/>
            <person name="Brown C.T."/>
            <person name="Hug L.A."/>
            <person name="Sharon I."/>
            <person name="Castelle C.J."/>
            <person name="Probst A.J."/>
            <person name="Thomas B.C."/>
            <person name="Singh A."/>
            <person name="Wilkins M.J."/>
            <person name="Karaoz U."/>
            <person name="Brodie E.L."/>
            <person name="Williams K.H."/>
            <person name="Hubbard S.S."/>
            <person name="Banfield J.F."/>
        </authorList>
    </citation>
    <scope>NUCLEOTIDE SEQUENCE [LARGE SCALE GENOMIC DNA]</scope>
</reference>
<evidence type="ECO:0000313" key="1">
    <source>
        <dbReference type="EMBL" id="OGZ66643.1"/>
    </source>
</evidence>